<evidence type="ECO:0000313" key="2">
    <source>
        <dbReference type="Proteomes" id="UP000516134"/>
    </source>
</evidence>
<protein>
    <submittedName>
        <fullName evidence="1">Uncharacterized protein</fullName>
    </submittedName>
</protein>
<keyword evidence="2" id="KW-1185">Reference proteome</keyword>
<sequence length="65" mass="6648">MSQQASLFDGTSARSYAVTVAAGDGVLKLSRDSGWDDEVRFGLSASSARIRSASGLAGMTRPAGP</sequence>
<accession>A0ABX6T474</accession>
<evidence type="ECO:0000313" key="1">
    <source>
        <dbReference type="EMBL" id="QNP44234.1"/>
    </source>
</evidence>
<reference evidence="1 2" key="1">
    <citation type="submission" date="2020-08" db="EMBL/GenBank/DDBJ databases">
        <title>Genome sequence of Sphingomonas daechungensis KACC 18115T.</title>
        <authorList>
            <person name="Hyun D.-W."/>
            <person name="Bae J.-W."/>
        </authorList>
    </citation>
    <scope>NUCLEOTIDE SEQUENCE [LARGE SCALE GENOMIC DNA]</scope>
    <source>
        <strain evidence="1 2">KACC 18115</strain>
    </source>
</reference>
<dbReference type="EMBL" id="CP060780">
    <property type="protein sequence ID" value="QNP44234.1"/>
    <property type="molecule type" value="Genomic_DNA"/>
</dbReference>
<dbReference type="RefSeq" id="WP_187715655.1">
    <property type="nucleotide sequence ID" value="NZ_CP060780.1"/>
</dbReference>
<dbReference type="Proteomes" id="UP000516134">
    <property type="component" value="Chromosome"/>
</dbReference>
<organism evidence="1 2">
    <name type="scientific">Sphingomonas daechungensis</name>
    <dbReference type="NCBI Taxonomy" id="1176646"/>
    <lineage>
        <taxon>Bacteria</taxon>
        <taxon>Pseudomonadati</taxon>
        <taxon>Pseudomonadota</taxon>
        <taxon>Alphaproteobacteria</taxon>
        <taxon>Sphingomonadales</taxon>
        <taxon>Sphingomonadaceae</taxon>
        <taxon>Sphingomonas</taxon>
    </lineage>
</organism>
<name>A0ABX6T474_9SPHN</name>
<proteinExistence type="predicted"/>
<gene>
    <name evidence="1" type="ORF">H9L15_07095</name>
</gene>